<feature type="region of interest" description="Disordered" evidence="1">
    <location>
        <begin position="2377"/>
        <end position="2410"/>
    </location>
</feature>
<dbReference type="InterPro" id="IPR015919">
    <property type="entry name" value="Cadherin-like_sf"/>
</dbReference>
<gene>
    <name evidence="4" type="ORF">EER27_03195</name>
</gene>
<dbReference type="SUPFAM" id="SSF103515">
    <property type="entry name" value="Autotransporter"/>
    <property type="match status" value="1"/>
</dbReference>
<dbReference type="NCBIfam" id="TIGR01414">
    <property type="entry name" value="autotrans_barl"/>
    <property type="match status" value="1"/>
</dbReference>
<dbReference type="Pfam" id="PF17963">
    <property type="entry name" value="Big_9"/>
    <property type="match status" value="6"/>
</dbReference>
<dbReference type="OrthoDB" id="5720638at2"/>
<protein>
    <submittedName>
        <fullName evidence="4">Tandem-95 repeat protein</fullName>
    </submittedName>
</protein>
<organism evidence="4 5">
    <name type="scientific">Montanilutibacter psychrotolerans</name>
    <dbReference type="NCBI Taxonomy" id="1327343"/>
    <lineage>
        <taxon>Bacteria</taxon>
        <taxon>Pseudomonadati</taxon>
        <taxon>Pseudomonadota</taxon>
        <taxon>Gammaproteobacteria</taxon>
        <taxon>Lysobacterales</taxon>
        <taxon>Lysobacteraceae</taxon>
        <taxon>Montanilutibacter</taxon>
    </lineage>
</organism>
<feature type="compositionally biased region" description="Basic and acidic residues" evidence="1">
    <location>
        <begin position="2377"/>
        <end position="2394"/>
    </location>
</feature>
<dbReference type="EMBL" id="RIBS01000001">
    <property type="protein sequence ID" value="RNF86434.1"/>
    <property type="molecule type" value="Genomic_DNA"/>
</dbReference>
<dbReference type="Gene3D" id="2.60.40.3440">
    <property type="match status" value="4"/>
</dbReference>
<proteinExistence type="predicted"/>
<dbReference type="InterPro" id="IPR005546">
    <property type="entry name" value="Autotransporte_beta"/>
</dbReference>
<dbReference type="GO" id="GO:0019867">
    <property type="term" value="C:outer membrane"/>
    <property type="evidence" value="ECO:0007669"/>
    <property type="project" value="InterPro"/>
</dbReference>
<dbReference type="PANTHER" id="PTHR37494">
    <property type="entry name" value="HEMAGGLUTININ"/>
    <property type="match status" value="1"/>
</dbReference>
<feature type="domain" description="Autotransporter" evidence="3">
    <location>
        <begin position="2415"/>
        <end position="2695"/>
    </location>
</feature>
<dbReference type="Pfam" id="PF03797">
    <property type="entry name" value="Autotransporter"/>
    <property type="match status" value="1"/>
</dbReference>
<dbReference type="InterPro" id="IPR036709">
    <property type="entry name" value="Autotransporte_beta_dom_sf"/>
</dbReference>
<dbReference type="GO" id="GO:0005509">
    <property type="term" value="F:calcium ion binding"/>
    <property type="evidence" value="ECO:0007669"/>
    <property type="project" value="InterPro"/>
</dbReference>
<dbReference type="SUPFAM" id="SSF49313">
    <property type="entry name" value="Cadherin-like"/>
    <property type="match status" value="12"/>
</dbReference>
<dbReference type="Pfam" id="PF05345">
    <property type="entry name" value="He_PIG"/>
    <property type="match status" value="14"/>
</dbReference>
<comment type="caution">
    <text evidence="4">The sequence shown here is derived from an EMBL/GenBank/DDBJ whole genome shotgun (WGS) entry which is preliminary data.</text>
</comment>
<keyword evidence="5" id="KW-1185">Reference proteome</keyword>
<name>A0A3M8T4N1_9GAMM</name>
<accession>A0A3M8T4N1</accession>
<dbReference type="InterPro" id="IPR006315">
    <property type="entry name" value="OM_autotransptr_brl_dom"/>
</dbReference>
<feature type="chain" id="PRO_5018334238" evidence="2">
    <location>
        <begin position="46"/>
        <end position="2695"/>
    </location>
</feature>
<sequence>MQQHRSAQRAGTPMVSRAGGSPWMAMLRWFAVLFLAIGMSGNASAACAPVETASIASGGTATFGCSLFGFNFTPVTAPSHGSLTFGTPTNVSAVVYTNNGDGAPSDTFVLFDFDDDTNVTFNITVGPASSIVVSPASLPNPLVGVAYSQTLSTTGGTSPYTYSLGSGSIPPGITLSSGGVISGTSTASGPHTFTVSVIDSALPTPATANKTYAVTIPAPVLDLLPDNPPAGVIGAAYSMQFSTTGGTAPYTYTIESGLGTLPPGLSMSTAGLVSGTPTALGTYTFSLRHDDSTTISTGGEHFRAQMVSITINPPPTISVSPTSFPAATVGTAYSQTVTASGGTAPYTFAVTAGVLPAGLSLNGTSGAVTGTPTAAGTFNFTVTATDNNSFTGSRAYALTVSAPTISIAPTTLPGATVAAAYSQTITASGGTAPYSYAVTAGALPAGLSLASNGALTGTPTAGGTFNFTVTATDSSTGTGPFTGSRAYSLTVSAPTIAVAPTTLPGGTAGTAYSQTITASGGTASYSFAVTAGALPAGLALSSAGALSGTPTANGTFNFTVTATDSSTGTGPYTGSRAYSLSIAEQAPVANPVSATVAQSSGANPITLNITGGVPTSVSIASAASNGTAIASGTSITYQPTAGYAGPDSFTYTATNGAGTSAPATVTITVSNPTISVVASGPLAAQIGVAYSQTFTWSGGTAPYTGFDVTGLPAGLAITSSTTDSVTVSGTPTQTGSFALIASATDSSTGNGPFFQSQGFTLDVIPPTLVLTPPTGTLTAPYGAAYSQAFTASGGTAPYSYALNSGSLPTGMTFNAGTGTLSGTPTQTGNFPITVMATDSSTGATAPYSVTVGYTLEVPAPTIVIAPAALPDGTAGTAYSQTITASGGIGPYTISLAAGTLPAGVTLSSGGDLSGTPTDSGTFNITVQAQDANGETGSRAYSLTIAAPTLTLSPATLPNGTAGVGYNQVFSTTGGIAPYSYAVTAGALPAGLTLSAAGTLSGTTTATGTFNLTVTVTDSTGGTAATASNAYALVIDAPVITLSPATLPDGSTTAAYSQTITASGGTGPYTFALLSGSLPAGMSFSSAGLLSGTPVNAGAFSLTVQATDANGFTGTLAYTLTIAAPTITLAPAALPDGLAGTAYSQTITASGGTGPYTFALLSGSLPVGTSFSSAGLLSGTPISAGAFSLTVQATDANGFTGTQVHTLTIAAPTITLAPAALPDGLAGTAYSQTVTASGGTAPYTYSLLSGSLPVGMSFSSAGVLSGTPVMAGTFNFTVRATDDNGFTGDHAYSVTVASATITIAPPTVPSGTAGVAYSQAFSAGGGVAPYTFALGGGALPPGLSLSAAGALTGTPSVAGSYSFDVTATDSSVGTPATASRNYTLAIATGVTAVGDAFATAQNVALSDNVGTNDTFPVDSTFALATAPTNGTLVLSADGSFTYTPATNFSGSDAFTYQLCLPAPNTGVCDVGNVTLTVGGNTVVANDDAASTPRDTAVSVAVLGNDTVTGAPFDLSSLSVLTNPGNGTAVCDGAGNCVYTPTTGFSGVDSFRYQICDSSVPTAVCVDALVSITVDNAVIDAINDNFSGTPVNGSVGGTAGNAFVNDTLDGLPVSAANTEATVLTPATDPGVSLDVASGDVTVAAGSGAGSYTIVYRLCETGAPGNCDDATIQVEVAVNVLTVVADSANTTQNTAVAINVLANDSSTGAPLDPATVTAPTPPGNGTLSIDAGTGVITYTPATGFSGNDSFTYRVCDGSSPGAVCGTATVSIVVADPTITVTATGPLNATVGVSYSQTFRWSGGTAPYSGYSVTGLPAGLTVTASDTDSVTVSGVPTAAGSFTVLASADDSSTGNGPFTTAQSFTLVVATPTLVLDPPGGPLNAAYGVAYSQVFSASGGIAPYSYSLTGTLPPGLTFDAASATLSGVPSQPGTFAFSVSVSDGSTPLVGPSFTTVNNYTLTVAAPTIVLAPSTLPDGTVNAAYDQTITATGGIAPYQFTASAASLPSGLVLSPGGELTGTPTTSGVFTVLITATDSNGQAGSRAYTLTIAEAVPVAVDDAASTIAGQPVTVAVTDNDEGVIASVAVATAPANGTAVVSGLGIVYTPNPLFFGSDSFTYTATGPGGTSAAATVAVTVAPLPVPVGVPQTVSTLAGQPVTIEASTGASGGPFTGVTVLDAPATGTLVVTGTALVYTPAADASGSVSIRYTLNNAFGASAPITSTVNINPLPVALSRRIPAISGIAVQVELTDGARGGPFTGADLVSVLPADAGTAAIEASGSGGFRLTFKPAADFVGAAEVVFTLDNAFATSEPATITIDVTNRPDPSADAEVLGVLGAQASATRRFANAQIGNFQQRMEGLHDGGNRGGFQNGISLSIDPHCEQGPRRAAGETCRREPLADEDAPVSAPAATGNGSGYGATGSAATFWTAGVISSGDRTDRRGGDAGYEWETSGLSAGADYRVSPGFAIGGGIGYGRDDTEVGENGTRSDATAYSIAAYASWHPGEAFFLDGLLGYQWLSFDSVRHVTGTSSSVRGERDGTQWFASASAGYDHRNDRLTVSPYARLDLARARLDAYTEQGDPTNALHVGDQDVDTTTGNLGVRMDYRIPTGWGSISPQLRLEYQHDFDDDSFATLNYADLMTGPFYRARIAGMDRSRFMFGLGAILQTERDWLLRVEYRGLFGVENGSDQSIQLNIEKKF</sequence>
<dbReference type="NCBIfam" id="NF012211">
    <property type="entry name" value="tand_rpt_95"/>
    <property type="match status" value="5"/>
</dbReference>
<evidence type="ECO:0000256" key="2">
    <source>
        <dbReference type="SAM" id="SignalP"/>
    </source>
</evidence>
<dbReference type="Gene3D" id="2.60.40.2810">
    <property type="match status" value="1"/>
</dbReference>
<dbReference type="InterPro" id="IPR013783">
    <property type="entry name" value="Ig-like_fold"/>
</dbReference>
<dbReference type="InterPro" id="IPR006644">
    <property type="entry name" value="Cadg"/>
</dbReference>
<keyword evidence="2" id="KW-0732">Signal</keyword>
<evidence type="ECO:0000256" key="1">
    <source>
        <dbReference type="SAM" id="MobiDB-lite"/>
    </source>
</evidence>
<evidence type="ECO:0000313" key="4">
    <source>
        <dbReference type="EMBL" id="RNF86434.1"/>
    </source>
</evidence>
<dbReference type="Gene3D" id="2.60.40.10">
    <property type="entry name" value="Immunoglobulins"/>
    <property type="match status" value="16"/>
</dbReference>
<dbReference type="Proteomes" id="UP000267049">
    <property type="component" value="Unassembled WGS sequence"/>
</dbReference>
<feature type="signal peptide" evidence="2">
    <location>
        <begin position="1"/>
        <end position="45"/>
    </location>
</feature>
<dbReference type="Gene3D" id="2.40.128.130">
    <property type="entry name" value="Autotransporter beta-domain"/>
    <property type="match status" value="1"/>
</dbReference>
<reference evidence="4 5" key="1">
    <citation type="submission" date="2018-11" db="EMBL/GenBank/DDBJ databases">
        <title>Lysobacter cryohumiis sp. nov., isolated from soil in the Tianshan Mountains, Xinjiang, China.</title>
        <authorList>
            <person name="Luo Y."/>
            <person name="Sheng H."/>
        </authorList>
    </citation>
    <scope>NUCLEOTIDE SEQUENCE [LARGE SCALE GENOMIC DNA]</scope>
    <source>
        <strain evidence="4 5">ZS60</strain>
    </source>
</reference>
<dbReference type="PROSITE" id="PS51208">
    <property type="entry name" value="AUTOTRANSPORTER"/>
    <property type="match status" value="1"/>
</dbReference>
<dbReference type="SMART" id="SM00736">
    <property type="entry name" value="CADG"/>
    <property type="match status" value="4"/>
</dbReference>
<evidence type="ECO:0000259" key="3">
    <source>
        <dbReference type="PROSITE" id="PS51208"/>
    </source>
</evidence>
<evidence type="ECO:0000313" key="5">
    <source>
        <dbReference type="Proteomes" id="UP000267049"/>
    </source>
</evidence>
<dbReference type="PANTHER" id="PTHR37494:SF1">
    <property type="entry name" value="STAPHYLOCOCCUS AUREUS SURFACE PROTEIN A"/>
    <property type="match status" value="1"/>
</dbReference>
<dbReference type="SMART" id="SM00869">
    <property type="entry name" value="Autotransporter"/>
    <property type="match status" value="1"/>
</dbReference>